<dbReference type="AlphaFoldDB" id="A0A838BGU5"/>
<dbReference type="GO" id="GO:0005886">
    <property type="term" value="C:plasma membrane"/>
    <property type="evidence" value="ECO:0007669"/>
    <property type="project" value="UniProtKB-SubCell"/>
</dbReference>
<proteinExistence type="predicted"/>
<keyword evidence="1" id="KW-0812">Transmembrane</keyword>
<keyword evidence="2" id="KW-0472">Membrane</keyword>
<dbReference type="Gene3D" id="2.150.10.10">
    <property type="entry name" value="Serralysin-like metalloprotease, C-terminal"/>
    <property type="match status" value="1"/>
</dbReference>
<dbReference type="Pfam" id="PF00028">
    <property type="entry name" value="Cadherin"/>
    <property type="match status" value="1"/>
</dbReference>
<name>A0A838BGU5_9HYPH</name>
<dbReference type="Pfam" id="PF00353">
    <property type="entry name" value="HemolysinCabind"/>
    <property type="match status" value="1"/>
</dbReference>
<evidence type="ECO:0000256" key="1">
    <source>
        <dbReference type="ARBA" id="ARBA00022692"/>
    </source>
</evidence>
<dbReference type="GO" id="GO:0005509">
    <property type="term" value="F:calcium ion binding"/>
    <property type="evidence" value="ECO:0007669"/>
    <property type="project" value="InterPro"/>
</dbReference>
<keyword evidence="2" id="KW-1133">Transmembrane helix</keyword>
<dbReference type="PROSITE" id="PS00330">
    <property type="entry name" value="HEMOLYSIN_CALCIUM"/>
    <property type="match status" value="2"/>
</dbReference>
<dbReference type="Gene3D" id="2.60.40.60">
    <property type="entry name" value="Cadherins"/>
    <property type="match status" value="1"/>
</dbReference>
<feature type="non-terminal residue" evidence="4">
    <location>
        <position position="343"/>
    </location>
</feature>
<dbReference type="PANTHER" id="PTHR24026">
    <property type="entry name" value="FAT ATYPICAL CADHERIN-RELATED"/>
    <property type="match status" value="1"/>
</dbReference>
<gene>
    <name evidence="4" type="ORF">H0241_35130</name>
</gene>
<dbReference type="SUPFAM" id="SSF51120">
    <property type="entry name" value="beta-Roll"/>
    <property type="match status" value="1"/>
</dbReference>
<evidence type="ECO:0000313" key="4">
    <source>
        <dbReference type="EMBL" id="MBA1145393.1"/>
    </source>
</evidence>
<dbReference type="InterPro" id="IPR001343">
    <property type="entry name" value="Hemolysn_Ca-bd"/>
</dbReference>
<dbReference type="GO" id="GO:0007156">
    <property type="term" value="P:homophilic cell adhesion via plasma membrane adhesion molecules"/>
    <property type="evidence" value="ECO:0007669"/>
    <property type="project" value="InterPro"/>
</dbReference>
<protein>
    <submittedName>
        <fullName evidence="4">Cadherin domain-containing protein</fullName>
    </submittedName>
</protein>
<dbReference type="PROSITE" id="PS50268">
    <property type="entry name" value="CADHERIN_2"/>
    <property type="match status" value="1"/>
</dbReference>
<dbReference type="EMBL" id="JACDTY010000046">
    <property type="protein sequence ID" value="MBA1145393.1"/>
    <property type="molecule type" value="Genomic_DNA"/>
</dbReference>
<dbReference type="InterPro" id="IPR002126">
    <property type="entry name" value="Cadherin-like_dom"/>
</dbReference>
<reference evidence="4 5" key="1">
    <citation type="submission" date="2020-07" db="EMBL/GenBank/DDBJ databases">
        <title>Definition of the novel symbiovar canariense within Mesorhizobium novociceri, a new species of genus Mesorhizobium nodulating Cicer canariense in the Caldera de Taburiente National Park (La Palma, Canary Islands).</title>
        <authorList>
            <person name="Leon-Barrios M."/>
            <person name="Perez-Yepez J."/>
            <person name="Flores-Felix J.D."/>
            <person name="Ramirez-Baena M.H."/>
            <person name="Pulido-Suarez L."/>
            <person name="Igual J.M."/>
            <person name="Velazquez E."/>
            <person name="Peix A."/>
        </authorList>
    </citation>
    <scope>NUCLEOTIDE SEQUENCE [LARGE SCALE GENOMIC DNA]</scope>
    <source>
        <strain evidence="4 5">CCANP35</strain>
    </source>
</reference>
<dbReference type="SUPFAM" id="SSF49313">
    <property type="entry name" value="Cadherin-like"/>
    <property type="match status" value="1"/>
</dbReference>
<dbReference type="PRINTS" id="PR00313">
    <property type="entry name" value="CABNDNGRPT"/>
</dbReference>
<dbReference type="Proteomes" id="UP000558284">
    <property type="component" value="Unassembled WGS sequence"/>
</dbReference>
<evidence type="ECO:0000256" key="2">
    <source>
        <dbReference type="ARBA" id="ARBA00022989"/>
    </source>
</evidence>
<accession>A0A838BGU5</accession>
<keyword evidence="5" id="KW-1185">Reference proteome</keyword>
<dbReference type="InterPro" id="IPR018511">
    <property type="entry name" value="Hemolysin-typ_Ca-bd_CS"/>
</dbReference>
<evidence type="ECO:0000259" key="3">
    <source>
        <dbReference type="PROSITE" id="PS50268"/>
    </source>
</evidence>
<dbReference type="RefSeq" id="WP_181062272.1">
    <property type="nucleotide sequence ID" value="NZ_JACDTY010000046.1"/>
</dbReference>
<dbReference type="InterPro" id="IPR015919">
    <property type="entry name" value="Cadherin-like_sf"/>
</dbReference>
<organism evidence="4 5">
    <name type="scientific">Mesorhizobium neociceri</name>
    <dbReference type="NCBI Taxonomy" id="1307853"/>
    <lineage>
        <taxon>Bacteria</taxon>
        <taxon>Pseudomonadati</taxon>
        <taxon>Pseudomonadota</taxon>
        <taxon>Alphaproteobacteria</taxon>
        <taxon>Hyphomicrobiales</taxon>
        <taxon>Phyllobacteriaceae</taxon>
        <taxon>Mesorhizobium</taxon>
    </lineage>
</organism>
<feature type="domain" description="Cadherin" evidence="3">
    <location>
        <begin position="218"/>
        <end position="312"/>
    </location>
</feature>
<comment type="caution">
    <text evidence="4">The sequence shown here is derived from an EMBL/GenBank/DDBJ whole genome shotgun (WGS) entry which is preliminary data.</text>
</comment>
<dbReference type="CDD" id="cd11304">
    <property type="entry name" value="Cadherin_repeat"/>
    <property type="match status" value="1"/>
</dbReference>
<dbReference type="PANTHER" id="PTHR24026:SF126">
    <property type="entry name" value="PROTOCADHERIN FAT 4"/>
    <property type="match status" value="1"/>
</dbReference>
<sequence>MATTIGTGSNDNLVGGSGVDILSGGAGDDRLNGGSGDDVLNGGSGFDTVLGGSGTDTLIYKAYENQYRLGSTFTSSTQTVTGGTLYSGTDQTTNGIVPTQTLLGGTTFSGYDSYDGGNGAVQLGKTGSTPDVDTLQIWLSAAQFSDTAIAAEIAYVKNVWLPAHISAQTGQADSSVYTFKTLDLKITGIEQIVVLNEQGTTNHAPSTPTDSDGAIGGSVSEGAANGTTVGITAIATDADGDTVTYSLTDNAGGRFGINTITGVVTVANASLLNYETATSHTITVQANDGHGGITTQSFTIVVTDVDPSTPTDTDAAANTVAEGAANGTAVGITASATDPNGPP</sequence>
<dbReference type="InterPro" id="IPR011049">
    <property type="entry name" value="Serralysin-like_metalloprot_C"/>
</dbReference>
<evidence type="ECO:0000313" key="5">
    <source>
        <dbReference type="Proteomes" id="UP000558284"/>
    </source>
</evidence>
<dbReference type="SMART" id="SM00112">
    <property type="entry name" value="CA"/>
    <property type="match status" value="1"/>
</dbReference>